<comment type="caution">
    <text evidence="2">The sequence shown here is derived from an EMBL/GenBank/DDBJ whole genome shotgun (WGS) entry which is preliminary data.</text>
</comment>
<organism evidence="2 3">
    <name type="scientific">Daphnia magna</name>
    <dbReference type="NCBI Taxonomy" id="35525"/>
    <lineage>
        <taxon>Eukaryota</taxon>
        <taxon>Metazoa</taxon>
        <taxon>Ecdysozoa</taxon>
        <taxon>Arthropoda</taxon>
        <taxon>Crustacea</taxon>
        <taxon>Branchiopoda</taxon>
        <taxon>Diplostraca</taxon>
        <taxon>Cladocera</taxon>
        <taxon>Anomopoda</taxon>
        <taxon>Daphniidae</taxon>
        <taxon>Daphnia</taxon>
    </lineage>
</organism>
<evidence type="ECO:0000256" key="1">
    <source>
        <dbReference type="SAM" id="MobiDB-lite"/>
    </source>
</evidence>
<name>A0A164T7Q8_9CRUS</name>
<evidence type="ECO:0000313" key="2">
    <source>
        <dbReference type="EMBL" id="KZS10252.1"/>
    </source>
</evidence>
<feature type="region of interest" description="Disordered" evidence="1">
    <location>
        <begin position="19"/>
        <end position="62"/>
    </location>
</feature>
<accession>A0A164T7Q8</accession>
<evidence type="ECO:0000313" key="3">
    <source>
        <dbReference type="Proteomes" id="UP000076858"/>
    </source>
</evidence>
<sequence length="341" mass="38552">MSKNTRSAVRSSVDWLLGDVERNLDQSEDESTSGEIDDDSSIPDTTETIDEDYRPPSCSRPSSVTLGISTNSMAKQTAQVALSRGLSVRDHVSMQASFVKSGGGNVNDFVMSVSTTWRHKQQNLKKVYEKIREEGIKPKFSVIHFDSKLIKYLSGLVDDRLAVLICGYPLNTPKLLGIPSIPDSTGDSQNNAVWKGSVSLIERRLDRSVMWLACRHHVYELHIKHVAETVLGKRNSPSEGLFRRFKKEWDQLDQDVNGLTLFDYTGISSDCRKQAEHAFLRCRLSSISPAQDLLYLRLMQYNREEDRDVADAAIKSFLNHLWYVTQEVVVFFLFDSVLPAD</sequence>
<dbReference type="OrthoDB" id="6376573at2759"/>
<reference evidence="2 3" key="1">
    <citation type="submission" date="2016-03" db="EMBL/GenBank/DDBJ databases">
        <title>EvidentialGene: Evidence-directed Construction of Genes on Genomes.</title>
        <authorList>
            <person name="Gilbert D.G."/>
            <person name="Choi J.-H."/>
            <person name="Mockaitis K."/>
            <person name="Colbourne J."/>
            <person name="Pfrender M."/>
        </authorList>
    </citation>
    <scope>NUCLEOTIDE SEQUENCE [LARGE SCALE GENOMIC DNA]</scope>
    <source>
        <strain evidence="2 3">Xinb3</strain>
        <tissue evidence="2">Complete organism</tissue>
    </source>
</reference>
<dbReference type="Proteomes" id="UP000076858">
    <property type="component" value="Unassembled WGS sequence"/>
</dbReference>
<feature type="compositionally biased region" description="Acidic residues" evidence="1">
    <location>
        <begin position="26"/>
        <end position="41"/>
    </location>
</feature>
<gene>
    <name evidence="2" type="ORF">APZ42_025322</name>
</gene>
<dbReference type="AlphaFoldDB" id="A0A164T7Q8"/>
<protein>
    <submittedName>
        <fullName evidence="2">Cc8K15.2-like protein</fullName>
    </submittedName>
</protein>
<keyword evidence="3" id="KW-1185">Reference proteome</keyword>
<dbReference type="EMBL" id="LRGB01001866">
    <property type="protein sequence ID" value="KZS10252.1"/>
    <property type="molecule type" value="Genomic_DNA"/>
</dbReference>
<proteinExistence type="predicted"/>